<dbReference type="RefSeq" id="WP_310910228.1">
    <property type="nucleotide sequence ID" value="NZ_JAVLVT010000001.1"/>
</dbReference>
<dbReference type="PANTHER" id="PTHR10196">
    <property type="entry name" value="SUGAR KINASE"/>
    <property type="match status" value="1"/>
</dbReference>
<dbReference type="InterPro" id="IPR018484">
    <property type="entry name" value="FGGY_N"/>
</dbReference>
<dbReference type="Pfam" id="PF02782">
    <property type="entry name" value="FGGY_C"/>
    <property type="match status" value="1"/>
</dbReference>
<dbReference type="NCBIfam" id="NF000756">
    <property type="entry name" value="PRK00047.1"/>
    <property type="match status" value="1"/>
</dbReference>
<dbReference type="InterPro" id="IPR000577">
    <property type="entry name" value="Carb_kinase_FGGY"/>
</dbReference>
<keyword evidence="5" id="KW-0319">Glycerol metabolism</keyword>
<dbReference type="PROSITE" id="PS00445">
    <property type="entry name" value="FGGY_KINASES_2"/>
    <property type="match status" value="1"/>
</dbReference>
<dbReference type="PROSITE" id="PS00933">
    <property type="entry name" value="FGGY_KINASES_1"/>
    <property type="match status" value="1"/>
</dbReference>
<dbReference type="PIRSF" id="PIRSF000538">
    <property type="entry name" value="GlpK"/>
    <property type="match status" value="1"/>
</dbReference>
<protein>
    <recommendedName>
        <fullName evidence="7">ATP:glycerol 3-phosphotransferase</fullName>
    </recommendedName>
</protein>
<comment type="similarity">
    <text evidence="1 8">Belongs to the FGGY kinase family.</text>
</comment>
<evidence type="ECO:0000256" key="8">
    <source>
        <dbReference type="RuleBase" id="RU003733"/>
    </source>
</evidence>
<name>A0ABU2H075_9ACTN</name>
<dbReference type="GO" id="GO:0004370">
    <property type="term" value="F:glycerol kinase activity"/>
    <property type="evidence" value="ECO:0007669"/>
    <property type="project" value="UniProtKB-EC"/>
</dbReference>
<evidence type="ECO:0000256" key="7">
    <source>
        <dbReference type="ARBA" id="ARBA00043149"/>
    </source>
</evidence>
<evidence type="ECO:0000256" key="5">
    <source>
        <dbReference type="ARBA" id="ARBA00022798"/>
    </source>
</evidence>
<dbReference type="NCBIfam" id="TIGR01311">
    <property type="entry name" value="glycerol_kin"/>
    <property type="match status" value="1"/>
</dbReference>
<organism evidence="11 12">
    <name type="scientific">Lipingzhangella rawalii</name>
    <dbReference type="NCBI Taxonomy" id="2055835"/>
    <lineage>
        <taxon>Bacteria</taxon>
        <taxon>Bacillati</taxon>
        <taxon>Actinomycetota</taxon>
        <taxon>Actinomycetes</taxon>
        <taxon>Streptosporangiales</taxon>
        <taxon>Nocardiopsidaceae</taxon>
        <taxon>Lipingzhangella</taxon>
    </lineage>
</organism>
<dbReference type="Pfam" id="PF00370">
    <property type="entry name" value="FGGY_N"/>
    <property type="match status" value="1"/>
</dbReference>
<evidence type="ECO:0000256" key="4">
    <source>
        <dbReference type="ARBA" id="ARBA00022777"/>
    </source>
</evidence>
<comment type="caution">
    <text evidence="11">The sequence shown here is derived from an EMBL/GenBank/DDBJ whole genome shotgun (WGS) entry which is preliminary data.</text>
</comment>
<evidence type="ECO:0000259" key="9">
    <source>
        <dbReference type="Pfam" id="PF00370"/>
    </source>
</evidence>
<feature type="domain" description="Carbohydrate kinase FGGY C-terminal" evidence="10">
    <location>
        <begin position="256"/>
        <end position="444"/>
    </location>
</feature>
<keyword evidence="2 8" id="KW-0808">Transferase</keyword>
<keyword evidence="3" id="KW-0547">Nucleotide-binding</keyword>
<proteinExistence type="inferred from homology"/>
<keyword evidence="6" id="KW-0067">ATP-binding</keyword>
<feature type="domain" description="Carbohydrate kinase FGGY N-terminal" evidence="9">
    <location>
        <begin position="3"/>
        <end position="246"/>
    </location>
</feature>
<evidence type="ECO:0000256" key="3">
    <source>
        <dbReference type="ARBA" id="ARBA00022741"/>
    </source>
</evidence>
<evidence type="ECO:0000259" key="10">
    <source>
        <dbReference type="Pfam" id="PF02782"/>
    </source>
</evidence>
<gene>
    <name evidence="11" type="primary">glpK</name>
    <name evidence="11" type="ORF">RIF23_00185</name>
</gene>
<keyword evidence="12" id="KW-1185">Reference proteome</keyword>
<dbReference type="Proteomes" id="UP001250214">
    <property type="component" value="Unassembled WGS sequence"/>
</dbReference>
<dbReference type="CDD" id="cd07786">
    <property type="entry name" value="FGGY_EcGK_like"/>
    <property type="match status" value="1"/>
</dbReference>
<accession>A0ABU2H075</accession>
<sequence>MAVLTIDAGTTGVTALVVSTEGTVLARGYQEFAQHYPAAGWVEHVPEEIWQATLAATQEAVDATDAEPECVGITNQRETAVLWNRERGSAPRRAIVWQDRRTAQLCTELAEAGHEPRVTELTGLRLDPYFTATKLTWISRNDRRAWQGVMDGSVAVGTVDSYLIARMTGRRRHVTDASNASRTLLYDIHQGTWSPELCALFGVPEHALPEVVPSYGTIAETDPGEFLGLRLPISGIAGDQQAAMFGQNCYEPGSSKCTYGTGSFVLVNTGKAPVPPERGLLSTVLWQHPDGHRDFALEGSIFVTGAAVQWLRDGLGMIDSAQEAEGLARTVSDSNGVVFVPALTGLGAPHWDPQARGAILGITRGTGRAHIMRATLEAIAFEVRDVVDAMSSASGTDTEELRVDGGAAANNLLCQMQADQLGVSVARPTVQETTALGAAFLAGLGSGVWSSTEELTATWHLDRRFTPQVPDDSQRAAQEAAYRQWLRAVERAKDWVQQQ</sequence>
<dbReference type="Gene3D" id="3.30.420.40">
    <property type="match status" value="2"/>
</dbReference>
<dbReference type="InterPro" id="IPR005999">
    <property type="entry name" value="Glycerol_kin"/>
</dbReference>
<dbReference type="PANTHER" id="PTHR10196:SF69">
    <property type="entry name" value="GLYCEROL KINASE"/>
    <property type="match status" value="1"/>
</dbReference>
<dbReference type="InterPro" id="IPR018485">
    <property type="entry name" value="FGGY_C"/>
</dbReference>
<evidence type="ECO:0000256" key="2">
    <source>
        <dbReference type="ARBA" id="ARBA00022679"/>
    </source>
</evidence>
<evidence type="ECO:0000313" key="11">
    <source>
        <dbReference type="EMBL" id="MDS1268706.1"/>
    </source>
</evidence>
<evidence type="ECO:0000256" key="1">
    <source>
        <dbReference type="ARBA" id="ARBA00009156"/>
    </source>
</evidence>
<dbReference type="InterPro" id="IPR018483">
    <property type="entry name" value="Carb_kinase_FGGY_CS"/>
</dbReference>
<evidence type="ECO:0000313" key="12">
    <source>
        <dbReference type="Proteomes" id="UP001250214"/>
    </source>
</evidence>
<reference evidence="12" key="1">
    <citation type="submission" date="2023-07" db="EMBL/GenBank/DDBJ databases">
        <title>Novel species in the genus Lipingzhangella isolated from Sambhar Salt Lake.</title>
        <authorList>
            <person name="Jiya N."/>
            <person name="Kajale S."/>
            <person name="Sharma A."/>
        </authorList>
    </citation>
    <scope>NUCLEOTIDE SEQUENCE [LARGE SCALE GENOMIC DNA]</scope>
    <source>
        <strain evidence="12">LS1_29</strain>
    </source>
</reference>
<evidence type="ECO:0000256" key="6">
    <source>
        <dbReference type="ARBA" id="ARBA00022840"/>
    </source>
</evidence>
<dbReference type="SUPFAM" id="SSF53067">
    <property type="entry name" value="Actin-like ATPase domain"/>
    <property type="match status" value="2"/>
</dbReference>
<dbReference type="InterPro" id="IPR043129">
    <property type="entry name" value="ATPase_NBD"/>
</dbReference>
<dbReference type="EMBL" id="JAVLVT010000001">
    <property type="protein sequence ID" value="MDS1268706.1"/>
    <property type="molecule type" value="Genomic_DNA"/>
</dbReference>
<keyword evidence="4 8" id="KW-0418">Kinase</keyword>